<feature type="domain" description="N-acetyltransferase" evidence="1">
    <location>
        <begin position="1"/>
        <end position="147"/>
    </location>
</feature>
<dbReference type="PROSITE" id="PS51186">
    <property type="entry name" value="GNAT"/>
    <property type="match status" value="1"/>
</dbReference>
<accession>A0A6G9AUK9</accession>
<dbReference type="EMBL" id="CP050063">
    <property type="protein sequence ID" value="QIP16078.1"/>
    <property type="molecule type" value="Genomic_DNA"/>
</dbReference>
<proteinExistence type="predicted"/>
<evidence type="ECO:0000313" key="2">
    <source>
        <dbReference type="EMBL" id="QIP16078.1"/>
    </source>
</evidence>
<dbReference type="Pfam" id="PF00583">
    <property type="entry name" value="Acetyltransf_1"/>
    <property type="match status" value="1"/>
</dbReference>
<reference evidence="2 3" key="1">
    <citation type="submission" date="2020-03" db="EMBL/GenBank/DDBJ databases">
        <authorList>
            <person name="Kim M.K."/>
        </authorList>
    </citation>
    <scope>NUCLEOTIDE SEQUENCE [LARGE SCALE GENOMIC DNA]</scope>
    <source>
        <strain evidence="2 3">BT328</strain>
    </source>
</reference>
<evidence type="ECO:0000259" key="1">
    <source>
        <dbReference type="PROSITE" id="PS51186"/>
    </source>
</evidence>
<dbReference type="KEGG" id="spib:G8759_27310"/>
<organism evidence="2 3">
    <name type="scientific">Spirosoma aureum</name>
    <dbReference type="NCBI Taxonomy" id="2692134"/>
    <lineage>
        <taxon>Bacteria</taxon>
        <taxon>Pseudomonadati</taxon>
        <taxon>Bacteroidota</taxon>
        <taxon>Cytophagia</taxon>
        <taxon>Cytophagales</taxon>
        <taxon>Cytophagaceae</taxon>
        <taxon>Spirosoma</taxon>
    </lineage>
</organism>
<keyword evidence="3" id="KW-1185">Reference proteome</keyword>
<dbReference type="Proteomes" id="UP000501802">
    <property type="component" value="Chromosome"/>
</dbReference>
<dbReference type="Gene3D" id="3.40.630.30">
    <property type="match status" value="1"/>
</dbReference>
<dbReference type="GO" id="GO:0016747">
    <property type="term" value="F:acyltransferase activity, transferring groups other than amino-acyl groups"/>
    <property type="evidence" value="ECO:0007669"/>
    <property type="project" value="InterPro"/>
</dbReference>
<dbReference type="InterPro" id="IPR016181">
    <property type="entry name" value="Acyl_CoA_acyltransferase"/>
</dbReference>
<dbReference type="InterPro" id="IPR000182">
    <property type="entry name" value="GNAT_dom"/>
</dbReference>
<dbReference type="SUPFAM" id="SSF55729">
    <property type="entry name" value="Acyl-CoA N-acyltransferases (Nat)"/>
    <property type="match status" value="1"/>
</dbReference>
<keyword evidence="2" id="KW-0808">Transferase</keyword>
<name>A0A6G9AUK9_9BACT</name>
<gene>
    <name evidence="2" type="ORF">G8759_27310</name>
</gene>
<evidence type="ECO:0000313" key="3">
    <source>
        <dbReference type="Proteomes" id="UP000501802"/>
    </source>
</evidence>
<sequence length="147" mass="16531">MLIRTFKSTDTDQLLTAFRKNIPTAFGVNELDEYAEFLRTNTDPYFVADHDGQVVGACGHYITSDGQVSRICWILTDPDAKGLGIGTALLAHNLRLIRQRSGSQLVECRTSQVAYQFFEKSGFQLQYTVPNVWAPGLDLYFMTLSLQ</sequence>
<dbReference type="RefSeq" id="WP_167215583.1">
    <property type="nucleotide sequence ID" value="NZ_CP050063.1"/>
</dbReference>
<dbReference type="AlphaFoldDB" id="A0A6G9AUK9"/>
<protein>
    <submittedName>
        <fullName evidence="2">GNAT family N-acetyltransferase</fullName>
    </submittedName>
</protein>
<dbReference type="CDD" id="cd04301">
    <property type="entry name" value="NAT_SF"/>
    <property type="match status" value="1"/>
</dbReference>